<name>A0ABV6Z2J7_UNCC1</name>
<dbReference type="Gene3D" id="3.40.30.10">
    <property type="entry name" value="Glutaredoxin"/>
    <property type="match status" value="1"/>
</dbReference>
<dbReference type="InterPro" id="IPR036249">
    <property type="entry name" value="Thioredoxin-like_sf"/>
</dbReference>
<dbReference type="Pfam" id="PF13899">
    <property type="entry name" value="Thioredoxin_7"/>
    <property type="match status" value="1"/>
</dbReference>
<dbReference type="EMBL" id="JBHPBY010000348">
    <property type="protein sequence ID" value="MFC1852677.1"/>
    <property type="molecule type" value="Genomic_DNA"/>
</dbReference>
<evidence type="ECO:0000313" key="3">
    <source>
        <dbReference type="EMBL" id="MFC1852677.1"/>
    </source>
</evidence>
<dbReference type="SMART" id="SM00028">
    <property type="entry name" value="TPR"/>
    <property type="match status" value="2"/>
</dbReference>
<dbReference type="SUPFAM" id="SSF48452">
    <property type="entry name" value="TPR-like"/>
    <property type="match status" value="1"/>
</dbReference>
<dbReference type="Proteomes" id="UP001594351">
    <property type="component" value="Unassembled WGS sequence"/>
</dbReference>
<dbReference type="PROSITE" id="PS50005">
    <property type="entry name" value="TPR"/>
    <property type="match status" value="1"/>
</dbReference>
<keyword evidence="2" id="KW-0732">Signal</keyword>
<evidence type="ECO:0000256" key="1">
    <source>
        <dbReference type="PROSITE-ProRule" id="PRU00339"/>
    </source>
</evidence>
<keyword evidence="1" id="KW-0802">TPR repeat</keyword>
<evidence type="ECO:0000313" key="4">
    <source>
        <dbReference type="Proteomes" id="UP001594351"/>
    </source>
</evidence>
<dbReference type="Pfam" id="PF13181">
    <property type="entry name" value="TPR_8"/>
    <property type="match status" value="1"/>
</dbReference>
<protein>
    <submittedName>
        <fullName evidence="3">Thioredoxin family protein</fullName>
    </submittedName>
</protein>
<feature type="repeat" description="TPR" evidence="1">
    <location>
        <begin position="155"/>
        <end position="188"/>
    </location>
</feature>
<sequence length="397" mass="44989">MKKLRVVFILLSLLITVTFISGWAAATPHTSLKSAVAAAKEHNLPILIKLGTKWCKECKEFEEAVVNVPEIGQAVNDNVVLCILDAEEGPGAKVAKHFTTRNYPSFILINSDQEAIARWIGFGCQDCFVKELISALDDPITITERVKRFQNNPTEDDAGRLGRFRHNEGMFAEAVAYYRRAQEINPASDTHYEMNIFGAMSYGNYFQIFSVDQLIVQADIILNAPWRGDKELLKVAFSMFKAAKRAKDMTLVLPYLKVAVEETAKSPDDGVLNKRAKLMPEYTLYISKDIKQALAFKKENQPQGWLEDANQLNNFAWWCFENEINLQEAEKLARKAITLAKPGREKGNILDTLAEIRYALGDASDAYKYVQMALSEDPDHEYFQKQLIRFKEITSAR</sequence>
<proteinExistence type="predicted"/>
<reference evidence="3 4" key="1">
    <citation type="submission" date="2024-09" db="EMBL/GenBank/DDBJ databases">
        <title>Laminarin stimulates single cell rates of sulfate reduction while oxygen inhibits transcriptomic activity in coastal marine sediment.</title>
        <authorList>
            <person name="Lindsay M."/>
            <person name="Orcutt B."/>
            <person name="Emerson D."/>
            <person name="Stepanauskas R."/>
            <person name="D'Angelo T."/>
        </authorList>
    </citation>
    <scope>NUCLEOTIDE SEQUENCE [LARGE SCALE GENOMIC DNA]</scope>
    <source>
        <strain evidence="3">SAG AM-311-K15</strain>
    </source>
</reference>
<organism evidence="3 4">
    <name type="scientific">candidate division CSSED10-310 bacterium</name>
    <dbReference type="NCBI Taxonomy" id="2855610"/>
    <lineage>
        <taxon>Bacteria</taxon>
        <taxon>Bacteria division CSSED10-310</taxon>
    </lineage>
</organism>
<dbReference type="InterPro" id="IPR019734">
    <property type="entry name" value="TPR_rpt"/>
</dbReference>
<feature type="signal peptide" evidence="2">
    <location>
        <begin position="1"/>
        <end position="26"/>
    </location>
</feature>
<evidence type="ECO:0000256" key="2">
    <source>
        <dbReference type="SAM" id="SignalP"/>
    </source>
</evidence>
<feature type="chain" id="PRO_5045848443" evidence="2">
    <location>
        <begin position="27"/>
        <end position="397"/>
    </location>
</feature>
<dbReference type="SUPFAM" id="SSF52833">
    <property type="entry name" value="Thioredoxin-like"/>
    <property type="match status" value="1"/>
</dbReference>
<dbReference type="Gene3D" id="1.25.40.10">
    <property type="entry name" value="Tetratricopeptide repeat domain"/>
    <property type="match status" value="1"/>
</dbReference>
<gene>
    <name evidence="3" type="ORF">ACFL27_20960</name>
</gene>
<dbReference type="InterPro" id="IPR011990">
    <property type="entry name" value="TPR-like_helical_dom_sf"/>
</dbReference>
<comment type="caution">
    <text evidence="3">The sequence shown here is derived from an EMBL/GenBank/DDBJ whole genome shotgun (WGS) entry which is preliminary data.</text>
</comment>
<keyword evidence="4" id="KW-1185">Reference proteome</keyword>
<accession>A0ABV6Z2J7</accession>